<reference evidence="2" key="1">
    <citation type="journal article" date="2011" name="MBio">
        <title>Novel metabolic attributes of the genus Cyanothece, comprising a group of unicellular nitrogen-fixing Cyanobacteria.</title>
        <authorList>
            <person name="Bandyopadhyay A."/>
            <person name="Elvitigala T."/>
            <person name="Welsh E."/>
            <person name="Stockel J."/>
            <person name="Liberton M."/>
            <person name="Min H."/>
            <person name="Sherman L.A."/>
            <person name="Pakrasi H.B."/>
        </authorList>
    </citation>
    <scope>NUCLEOTIDE SEQUENCE [LARGE SCALE GENOMIC DNA]</scope>
    <source>
        <strain evidence="2">PCC 7822</strain>
    </source>
</reference>
<dbReference type="RefSeq" id="WP_013322895.1">
    <property type="nucleotide sequence ID" value="NC_014501.1"/>
</dbReference>
<evidence type="ECO:0008006" key="3">
    <source>
        <dbReference type="Google" id="ProtNLM"/>
    </source>
</evidence>
<dbReference type="Proteomes" id="UP000008206">
    <property type="component" value="Chromosome"/>
</dbReference>
<protein>
    <recommendedName>
        <fullName evidence="3">CopG family transcriptional regulator</fullName>
    </recommendedName>
</protein>
<dbReference type="AlphaFoldDB" id="E0U6N1"/>
<dbReference type="STRING" id="497965.Cyan7822_2831"/>
<organism evidence="1 2">
    <name type="scientific">Gloeothece verrucosa (strain PCC 7822)</name>
    <name type="common">Cyanothece sp. (strain PCC 7822)</name>
    <dbReference type="NCBI Taxonomy" id="497965"/>
    <lineage>
        <taxon>Bacteria</taxon>
        <taxon>Bacillati</taxon>
        <taxon>Cyanobacteriota</taxon>
        <taxon>Cyanophyceae</taxon>
        <taxon>Oscillatoriophycideae</taxon>
        <taxon>Chroococcales</taxon>
        <taxon>Aphanothecaceae</taxon>
        <taxon>Gloeothece</taxon>
        <taxon>Gloeothece verrucosa</taxon>
    </lineage>
</organism>
<proteinExistence type="predicted"/>
<gene>
    <name evidence="1" type="ordered locus">Cyan7822_2831</name>
</gene>
<evidence type="ECO:0000313" key="2">
    <source>
        <dbReference type="Proteomes" id="UP000008206"/>
    </source>
</evidence>
<evidence type="ECO:0000313" key="1">
    <source>
        <dbReference type="EMBL" id="ADN14790.1"/>
    </source>
</evidence>
<keyword evidence="2" id="KW-1185">Reference proteome</keyword>
<dbReference type="EMBL" id="CP002198">
    <property type="protein sequence ID" value="ADN14790.1"/>
    <property type="molecule type" value="Genomic_DNA"/>
</dbReference>
<sequence>MKDNYDFSQGKRGAVVPIFPDQIRVNLPLDKDILDWFRAKVNEQGGGDDHELINKALQKYIEQEQD</sequence>
<name>E0U6N1_GLOV7</name>
<dbReference type="HOGENOM" id="CLU_198112_0_0_3"/>
<dbReference type="eggNOG" id="COG3514">
    <property type="taxonomic scope" value="Bacteria"/>
</dbReference>
<accession>E0U6N1</accession>
<dbReference type="OrthoDB" id="5297245at2"/>
<dbReference type="KEGG" id="cyj:Cyan7822_2831"/>